<evidence type="ECO:0000313" key="4">
    <source>
        <dbReference type="EMBL" id="GFZ32679.1"/>
    </source>
</evidence>
<protein>
    <submittedName>
        <fullName evidence="4">Fe-S cluster protein</fullName>
    </submittedName>
</protein>
<name>A0ABQ1ED56_9CLOT</name>
<organism evidence="4 5">
    <name type="scientific">Clostridium zeae</name>
    <dbReference type="NCBI Taxonomy" id="2759022"/>
    <lineage>
        <taxon>Bacteria</taxon>
        <taxon>Bacillati</taxon>
        <taxon>Bacillota</taxon>
        <taxon>Clostridia</taxon>
        <taxon>Eubacteriales</taxon>
        <taxon>Clostridiaceae</taxon>
        <taxon>Clostridium</taxon>
    </lineage>
</organism>
<dbReference type="InterPro" id="IPR005025">
    <property type="entry name" value="FMN_Rdtase-like_dom"/>
</dbReference>
<dbReference type="Gene3D" id="3.40.50.360">
    <property type="match status" value="1"/>
</dbReference>
<dbReference type="PANTHER" id="PTHR43278">
    <property type="entry name" value="NAD(P)H-DEPENDENT FMN-CONTAINING OXIDOREDUCTASE YWQN-RELATED"/>
    <property type="match status" value="1"/>
</dbReference>
<dbReference type="Pfam" id="PF03358">
    <property type="entry name" value="FMN_red"/>
    <property type="match status" value="1"/>
</dbReference>
<dbReference type="InterPro" id="IPR029039">
    <property type="entry name" value="Flavoprotein-like_sf"/>
</dbReference>
<evidence type="ECO:0000313" key="5">
    <source>
        <dbReference type="Proteomes" id="UP000663802"/>
    </source>
</evidence>
<reference evidence="4 5" key="1">
    <citation type="journal article" date="2021" name="Int. J. Syst. Evol. Microbiol.">
        <title>Clostridium zeae sp. nov., isolated from corn silage.</title>
        <authorList>
            <person name="Kobayashi H."/>
            <person name="Tanizawa Y."/>
            <person name="Yagura M."/>
            <person name="Sakamoto M."/>
            <person name="Ohkuma M."/>
            <person name="Tohno M."/>
        </authorList>
    </citation>
    <scope>NUCLEOTIDE SEQUENCE [LARGE SCALE GENOMIC DNA]</scope>
    <source>
        <strain evidence="4 5">CSC2</strain>
    </source>
</reference>
<proteinExistence type="predicted"/>
<dbReference type="PANTHER" id="PTHR43278:SF2">
    <property type="entry name" value="IRON-SULFUR FLAVOPROTEIN"/>
    <property type="match status" value="1"/>
</dbReference>
<comment type="caution">
    <text evidence="4">The sequence shown here is derived from an EMBL/GenBank/DDBJ whole genome shotgun (WGS) entry which is preliminary data.</text>
</comment>
<evidence type="ECO:0000256" key="2">
    <source>
        <dbReference type="ARBA" id="ARBA00022643"/>
    </source>
</evidence>
<keyword evidence="5" id="KW-1185">Reference proteome</keyword>
<dbReference type="SUPFAM" id="SSF52218">
    <property type="entry name" value="Flavoproteins"/>
    <property type="match status" value="1"/>
</dbReference>
<sequence length="255" mass="28900">MRIFAYVSSRRGQNSSTLMVADQLIKGIIEHCETNIEYELITANELSIHNCRGCNNCFKTGICPLDNIDKFNNIKKKLIEADMIILGSPVYACMVNGDMKTFIDRISYLLHLIPLAGKPAVVITTSANSGIKESSGYLKNIAEILGAHIISNIKVAYPDIPYLLSNKELNKGFLDNHISNIIEYIDNQKQIPSTDFHERYFSSCKRFYSIPQKTDYSEAKYWKKSGLLECSNFEDVLHLIRQTPNLLSSLIEDTF</sequence>
<evidence type="ECO:0000259" key="3">
    <source>
        <dbReference type="Pfam" id="PF03358"/>
    </source>
</evidence>
<dbReference type="RefSeq" id="WP_206870954.1">
    <property type="nucleotide sequence ID" value="NZ_BMBA01000003.1"/>
</dbReference>
<dbReference type="InterPro" id="IPR051796">
    <property type="entry name" value="ISF_SsuE-like"/>
</dbReference>
<gene>
    <name evidence="4" type="ORF">CSC2_32050</name>
</gene>
<keyword evidence="2" id="KW-0288">FMN</keyword>
<accession>A0ABQ1ED56</accession>
<feature type="domain" description="NADPH-dependent FMN reductase-like" evidence="3">
    <location>
        <begin position="1"/>
        <end position="156"/>
    </location>
</feature>
<keyword evidence="1" id="KW-0285">Flavoprotein</keyword>
<dbReference type="Proteomes" id="UP000663802">
    <property type="component" value="Unassembled WGS sequence"/>
</dbReference>
<dbReference type="EMBL" id="BMBA01000003">
    <property type="protein sequence ID" value="GFZ32679.1"/>
    <property type="molecule type" value="Genomic_DNA"/>
</dbReference>
<evidence type="ECO:0000256" key="1">
    <source>
        <dbReference type="ARBA" id="ARBA00022630"/>
    </source>
</evidence>